<evidence type="ECO:0000256" key="2">
    <source>
        <dbReference type="PROSITE-ProRule" id="PRU00339"/>
    </source>
</evidence>
<dbReference type="GO" id="GO:0016491">
    <property type="term" value="F:oxidoreductase activity"/>
    <property type="evidence" value="ECO:0007669"/>
    <property type="project" value="TreeGrafter"/>
</dbReference>
<evidence type="ECO:0000313" key="5">
    <source>
        <dbReference type="Proteomes" id="UP000321110"/>
    </source>
</evidence>
<dbReference type="Pfam" id="PF13435">
    <property type="entry name" value="Cytochrome_C554"/>
    <property type="match status" value="1"/>
</dbReference>
<evidence type="ECO:0000259" key="3">
    <source>
        <dbReference type="Pfam" id="PF13435"/>
    </source>
</evidence>
<dbReference type="Gene3D" id="1.25.40.10">
    <property type="entry name" value="Tetratricopeptide repeat domain"/>
    <property type="match status" value="1"/>
</dbReference>
<feature type="domain" description="Cytochrome c-552/4" evidence="3">
    <location>
        <begin position="182"/>
        <end position="225"/>
    </location>
</feature>
<dbReference type="SMART" id="SM00028">
    <property type="entry name" value="TPR"/>
    <property type="match status" value="4"/>
</dbReference>
<dbReference type="InterPro" id="IPR036280">
    <property type="entry name" value="Multihaem_cyt_sf"/>
</dbReference>
<gene>
    <name evidence="4" type="ORF">E6Q69_08355</name>
</gene>
<dbReference type="SUPFAM" id="SSF48452">
    <property type="entry name" value="TPR-like"/>
    <property type="match status" value="1"/>
</dbReference>
<reference evidence="4 5" key="1">
    <citation type="submission" date="2018-09" db="EMBL/GenBank/DDBJ databases">
        <title>Metagenome Assembled Genomes from an Advanced Water Purification Facility.</title>
        <authorList>
            <person name="Stamps B.W."/>
            <person name="Spear J.R."/>
        </authorList>
    </citation>
    <scope>NUCLEOTIDE SEQUENCE [LARGE SCALE GENOMIC DNA]</scope>
    <source>
        <strain evidence="4">Bin_52_1</strain>
    </source>
</reference>
<dbReference type="SUPFAM" id="SSF48695">
    <property type="entry name" value="Multiheme cytochromes"/>
    <property type="match status" value="1"/>
</dbReference>
<comment type="caution">
    <text evidence="4">The sequence shown here is derived from an EMBL/GenBank/DDBJ whole genome shotgun (WGS) entry which is preliminary data.</text>
</comment>
<dbReference type="PANTHER" id="PTHR35038">
    <property type="entry name" value="DISSIMILATORY SULFITE REDUCTASE SIRA"/>
    <property type="match status" value="1"/>
</dbReference>
<dbReference type="Gene3D" id="1.10.1130.10">
    <property type="entry name" value="Flavocytochrome C3, Chain A"/>
    <property type="match status" value="2"/>
</dbReference>
<dbReference type="InterPro" id="IPR011030">
    <property type="entry name" value="Lipovitellin_superhlx_dom"/>
</dbReference>
<proteinExistence type="predicted"/>
<dbReference type="InterPro" id="IPR019734">
    <property type="entry name" value="TPR_rpt"/>
</dbReference>
<keyword evidence="1" id="KW-0732">Signal</keyword>
<name>A0A5C7W5F9_AQUAC</name>
<dbReference type="EMBL" id="SSFO01000140">
    <property type="protein sequence ID" value="TXI32670.1"/>
    <property type="molecule type" value="Genomic_DNA"/>
</dbReference>
<evidence type="ECO:0000256" key="1">
    <source>
        <dbReference type="ARBA" id="ARBA00022729"/>
    </source>
</evidence>
<dbReference type="AlphaFoldDB" id="A0A5C7W5F9"/>
<feature type="repeat" description="TPR" evidence="2">
    <location>
        <begin position="655"/>
        <end position="688"/>
    </location>
</feature>
<dbReference type="Pfam" id="PF13646">
    <property type="entry name" value="HEAT_2"/>
    <property type="match status" value="1"/>
</dbReference>
<dbReference type="InterPro" id="IPR023155">
    <property type="entry name" value="Cyt_c-552/4"/>
</dbReference>
<evidence type="ECO:0000313" key="4">
    <source>
        <dbReference type="EMBL" id="TXI32670.1"/>
    </source>
</evidence>
<dbReference type="InterPro" id="IPR011990">
    <property type="entry name" value="TPR-like_helical_dom_sf"/>
</dbReference>
<dbReference type="Pfam" id="PF13432">
    <property type="entry name" value="TPR_16"/>
    <property type="match status" value="1"/>
</dbReference>
<dbReference type="PROSITE" id="PS50005">
    <property type="entry name" value="TPR"/>
    <property type="match status" value="1"/>
</dbReference>
<dbReference type="Pfam" id="PF14559">
    <property type="entry name" value="TPR_19"/>
    <property type="match status" value="1"/>
</dbReference>
<dbReference type="InterPro" id="IPR051829">
    <property type="entry name" value="Multiheme_Cytochr_ET"/>
</dbReference>
<dbReference type="Proteomes" id="UP000321110">
    <property type="component" value="Unassembled WGS sequence"/>
</dbReference>
<sequence>MSRSVRPHSAPKRFGSLALWWVLAVVVLGAFAFGSWWRLRPTVPEPLGKAQWVDEQQCQGCHADAVKAWRGSHHQLAMQPAMADTVLGDFSAAPLQDDAETTQFRQANDQFWINAQGADGQRADFKVAYTFGLEPLQQYLLELPDGRLQAHGAAWDTDKRRWFHLYPKQGVDHRHPLHWSGSQQNANAMCIECHTTGFSRGFDATSQRFTSRWQALGVGCQSCHGPASNHLLWTRGEYTELANQGFALDLRSAGNLAEVETCARCHSRRSQLGGEQAVDAPLYDFYLPAGLSESLYEVDGKIKDEVFEYGSFVQSRMHTAGVRCSDCHEPHSADLRLSGNAVCTQCHNPQAQPRRSGIRAGGLHAKDYESPAHHRHAAGSAGAQCSSCHMPGKWYMQVDYRHDHSFSVPNPAQATALGHSDACLGCHVEKPAQAIIQAFTDWYGQSPARDGGYAQALAAARAGAPGAAAGLLSQLVRRDIPGLRKAALLAELPRYPSSKALQVALQGLQHPDPAVRLAAIEALPALAAPQQLAQVLPAMLSDGRRAVSLAATWQLLQVPEALRPVGSAWQRAISDYEASQRSQLDRAEALSNLAALYEITGRLQQVEPLLRQALQRDSSFHPARIMLVRHLEQLGQTQAARNLLQQALQEHPQEASLQHAYGLLQVRQGDREQALEHLERAARLDPMNADYAYVLAVAWHDRGRSGEAIELLRQQLQAQPDNRQVRMALASYLGAQGRNDEVARMREQLRAINPEDPLLR</sequence>
<protein>
    <submittedName>
        <fullName evidence="4">Tetratricopeptide repeat protein</fullName>
    </submittedName>
</protein>
<organism evidence="4 5">
    <name type="scientific">Aquipseudomonas alcaligenes</name>
    <name type="common">Pseudomonas alcaligenes</name>
    <dbReference type="NCBI Taxonomy" id="43263"/>
    <lineage>
        <taxon>Bacteria</taxon>
        <taxon>Pseudomonadati</taxon>
        <taxon>Pseudomonadota</taxon>
        <taxon>Gammaproteobacteria</taxon>
        <taxon>Pseudomonadales</taxon>
        <taxon>Pseudomonadaceae</taxon>
        <taxon>Aquipseudomonas</taxon>
    </lineage>
</organism>
<keyword evidence="2" id="KW-0802">TPR repeat</keyword>
<dbReference type="SUPFAM" id="SSF48431">
    <property type="entry name" value="Lipovitellin-phosvitin complex, superhelical domain"/>
    <property type="match status" value="1"/>
</dbReference>
<dbReference type="PANTHER" id="PTHR35038:SF8">
    <property type="entry name" value="C-TYPE POLYHEME CYTOCHROME OMCC"/>
    <property type="match status" value="1"/>
</dbReference>
<accession>A0A5C7W5F9</accession>